<dbReference type="AlphaFoldDB" id="A0A161H9I2"/>
<dbReference type="PANTHER" id="PTHR21163:SF0">
    <property type="entry name" value="GH08205P-RELATED"/>
    <property type="match status" value="1"/>
</dbReference>
<name>A0A161H9I2_ANTYA</name>
<feature type="chain" id="PRO_5007822676" evidence="1">
    <location>
        <begin position="17"/>
        <end position="207"/>
    </location>
</feature>
<keyword evidence="1" id="KW-0732">Signal</keyword>
<dbReference type="PANTHER" id="PTHR21163">
    <property type="entry name" value="PROTEIN G12"/>
    <property type="match status" value="1"/>
</dbReference>
<protein>
    <submittedName>
        <fullName evidence="2">Single domain major allergen protein</fullName>
    </submittedName>
</protein>
<organism evidence="2">
    <name type="scientific">Antheraea yamamai</name>
    <name type="common">Japanese oak silkmoth</name>
    <dbReference type="NCBI Taxonomy" id="7121"/>
    <lineage>
        <taxon>Eukaryota</taxon>
        <taxon>Metazoa</taxon>
        <taxon>Ecdysozoa</taxon>
        <taxon>Arthropoda</taxon>
        <taxon>Hexapoda</taxon>
        <taxon>Insecta</taxon>
        <taxon>Pterygota</taxon>
        <taxon>Neoptera</taxon>
        <taxon>Endopterygota</taxon>
        <taxon>Lepidoptera</taxon>
        <taxon>Glossata</taxon>
        <taxon>Ditrysia</taxon>
        <taxon>Bombycoidea</taxon>
        <taxon>Saturniidae</taxon>
        <taxon>Saturniinae</taxon>
        <taxon>Saturniini</taxon>
        <taxon>Antheraea</taxon>
    </lineage>
</organism>
<proteinExistence type="evidence at transcript level"/>
<evidence type="ECO:0000256" key="1">
    <source>
        <dbReference type="SAM" id="SignalP"/>
    </source>
</evidence>
<reference evidence="2" key="1">
    <citation type="submission" date="2015-11" db="EMBL/GenBank/DDBJ databases">
        <title>Antheraea yamamai ESTs and full-length cDNAs.</title>
        <authorList>
            <person name="Kim S.-R."/>
            <person name="Choi K.-H."/>
            <person name="Kim K.-Y."/>
        </authorList>
    </citation>
    <scope>NUCLEOTIDE SEQUENCE</scope>
</reference>
<dbReference type="InterPro" id="IPR010629">
    <property type="entry name" value="Ins_allergen"/>
</dbReference>
<feature type="signal peptide" evidence="1">
    <location>
        <begin position="1"/>
        <end position="16"/>
    </location>
</feature>
<evidence type="ECO:0000313" key="2">
    <source>
        <dbReference type="EMBL" id="AMY63171.1"/>
    </source>
</evidence>
<dbReference type="EMBL" id="KT984952">
    <property type="protein sequence ID" value="AMY63171.1"/>
    <property type="molecule type" value="mRNA"/>
</dbReference>
<dbReference type="Pfam" id="PF06757">
    <property type="entry name" value="Ins_allergen_rp"/>
    <property type="match status" value="1"/>
</dbReference>
<sequence>MKVAFIVLALSGLAFSAPQPKKLFHEHFEDFMDLIVAEVGEELSSLSEQYIQYDEFLVSANYLISSNFKDLVYEMEFLPEFQAVVDFLENDNIDILYFINIFNEFIDSFEISRKTRQQATGKDFNSFINDSINLFPKEKLAALYDQKMSEDEGFRVAMENLSSDEWSSVFNALWQSEIFQSEVNSLNENGINIHLLLNEILAIFGQN</sequence>
<accession>A0A161H9I2</accession>